<comment type="subunit">
    <text evidence="2">Binds SCAR.</text>
</comment>
<name>A0A8D7FK09_MUSAM</name>
<dbReference type="InterPro" id="IPR028457">
    <property type="entry name" value="ABI"/>
</dbReference>
<gene>
    <name evidence="5" type="ORF">GSMUA_40360.1</name>
</gene>
<accession>A0A8D7FK09</accession>
<evidence type="ECO:0000256" key="2">
    <source>
        <dbReference type="ARBA" id="ARBA00011513"/>
    </source>
</evidence>
<dbReference type="PANTHER" id="PTHR10460:SF10">
    <property type="entry name" value="PROTEIN ABIL3"/>
    <property type="match status" value="1"/>
</dbReference>
<feature type="region of interest" description="Disordered" evidence="4">
    <location>
        <begin position="1"/>
        <end position="22"/>
    </location>
</feature>
<dbReference type="AlphaFoldDB" id="A0A8D7FK09"/>
<sequence>MEATSPSSSSLSANQQGVSSSDDLPIQQSLLLSDSINGLRNMRSRLYSAAEYFELSYMNDDGKEMVMRSLKDYAVKAIANAVDHLGSVSYKVDNLLNYEVDEVSAATFEVSCMKQRLRTCQTRIDHECLSQQSLLIKPPKYHKHYILQGKIPFLIHQIQLQCIHHHQFSGYSFSQSTADSGISMLKCQGFYPPKENSKLNHHQTGNIVFIL</sequence>
<evidence type="ECO:0000256" key="4">
    <source>
        <dbReference type="SAM" id="MobiDB-lite"/>
    </source>
</evidence>
<evidence type="ECO:0000256" key="1">
    <source>
        <dbReference type="ARBA" id="ARBA00010020"/>
    </source>
</evidence>
<dbReference type="EMBL" id="HG996473">
    <property type="protein sequence ID" value="CAG1856602.1"/>
    <property type="molecule type" value="Genomic_DNA"/>
</dbReference>
<organism evidence="5">
    <name type="scientific">Musa acuminata subsp. malaccensis</name>
    <name type="common">Wild banana</name>
    <name type="synonym">Musa malaccensis</name>
    <dbReference type="NCBI Taxonomy" id="214687"/>
    <lineage>
        <taxon>Eukaryota</taxon>
        <taxon>Viridiplantae</taxon>
        <taxon>Streptophyta</taxon>
        <taxon>Embryophyta</taxon>
        <taxon>Tracheophyta</taxon>
        <taxon>Spermatophyta</taxon>
        <taxon>Magnoliopsida</taxon>
        <taxon>Liliopsida</taxon>
        <taxon>Zingiberales</taxon>
        <taxon>Musaceae</taxon>
        <taxon>Musa</taxon>
    </lineage>
</organism>
<comment type="similarity">
    <text evidence="1">Belongs to the ABI family.</text>
</comment>
<dbReference type="Gene3D" id="6.10.140.1620">
    <property type="match status" value="1"/>
</dbReference>
<evidence type="ECO:0000313" key="5">
    <source>
        <dbReference type="EMBL" id="CAG1856602.1"/>
    </source>
</evidence>
<reference evidence="5" key="1">
    <citation type="submission" date="2021-03" db="EMBL/GenBank/DDBJ databases">
        <authorList>
            <consortium name="Genoscope - CEA"/>
            <person name="William W."/>
        </authorList>
    </citation>
    <scope>NUCLEOTIDE SEQUENCE</scope>
    <source>
        <strain evidence="5">Doubled-haploid Pahang</strain>
    </source>
</reference>
<comment type="function">
    <text evidence="3">Involved in regulation of actin and microtubule organization. Part of a WAVE complex that activates the Arp2/3 complex.</text>
</comment>
<protein>
    <submittedName>
        <fullName evidence="5">(wild Malaysian banana) hypothetical protein</fullName>
    </submittedName>
</protein>
<evidence type="ECO:0000256" key="3">
    <source>
        <dbReference type="ARBA" id="ARBA00025223"/>
    </source>
</evidence>
<dbReference type="PANTHER" id="PTHR10460">
    <property type="entry name" value="ABL INTERACTOR FAMILY MEMBER"/>
    <property type="match status" value="1"/>
</dbReference>
<proteinExistence type="inferred from homology"/>
<feature type="compositionally biased region" description="Low complexity" evidence="4">
    <location>
        <begin position="1"/>
        <end position="21"/>
    </location>
</feature>